<keyword evidence="1" id="KW-0472">Membrane</keyword>
<dbReference type="Pfam" id="PF03956">
    <property type="entry name" value="Lys_export"/>
    <property type="match status" value="1"/>
</dbReference>
<sequence length="208" mass="22554">MKGSLIVVGFFALGCLLGWSGWLPDVVIENDITVYVLYLLMFQVGLSIGSDKKLKDILGSIRPKLLLVPLATIAGTLVFSALVGLLLTQWSVFDCLAVGSGFAYYSLSSILITQLKEPFLGVQLATELGTIALMANIMREIMALLGAPLFVKYFGRLSPICAGGATTMDTTLPIITRYSGKDLVFISIFHGIIVDFTVPFFVSFFCSF</sequence>
<reference evidence="5 6" key="1">
    <citation type="submission" date="2018-08" db="EMBL/GenBank/DDBJ databases">
        <title>A genome reference for cultivated species of the human gut microbiota.</title>
        <authorList>
            <person name="Zou Y."/>
            <person name="Xue W."/>
            <person name="Luo G."/>
        </authorList>
    </citation>
    <scope>NUCLEOTIDE SEQUENCE [LARGE SCALE GENOMIC DNA]</scope>
    <source>
        <strain evidence="4 6">AM16-50</strain>
        <strain evidence="3 7">AM50-15</strain>
        <strain evidence="2 5">OM05-11AA</strain>
    </source>
</reference>
<evidence type="ECO:0000313" key="5">
    <source>
        <dbReference type="Proteomes" id="UP000261088"/>
    </source>
</evidence>
<keyword evidence="1" id="KW-1133">Transmembrane helix</keyword>
<dbReference type="EMBL" id="QSEF01000018">
    <property type="protein sequence ID" value="RGZ46270.1"/>
    <property type="molecule type" value="Genomic_DNA"/>
</dbReference>
<feature type="transmembrane region" description="Helical" evidence="1">
    <location>
        <begin position="183"/>
        <end position="206"/>
    </location>
</feature>
<evidence type="ECO:0000313" key="4">
    <source>
        <dbReference type="EMBL" id="RHH79838.1"/>
    </source>
</evidence>
<gene>
    <name evidence="4" type="ORF">DW191_01480</name>
    <name evidence="3" type="ORF">DW986_12870</name>
    <name evidence="2" type="ORF">DXB61_15280</name>
</gene>
<feature type="transmembrane region" description="Helical" evidence="1">
    <location>
        <begin position="90"/>
        <end position="107"/>
    </location>
</feature>
<dbReference type="EMBL" id="QSUP01000024">
    <property type="protein sequence ID" value="RGN48230.1"/>
    <property type="molecule type" value="Genomic_DNA"/>
</dbReference>
<evidence type="ECO:0000313" key="3">
    <source>
        <dbReference type="EMBL" id="RGZ46270.1"/>
    </source>
</evidence>
<evidence type="ECO:0000313" key="2">
    <source>
        <dbReference type="EMBL" id="RGN48230.1"/>
    </source>
</evidence>
<dbReference type="PROSITE" id="PS51257">
    <property type="entry name" value="PROKAR_LIPOPROTEIN"/>
    <property type="match status" value="1"/>
</dbReference>
<evidence type="ECO:0000313" key="6">
    <source>
        <dbReference type="Proteomes" id="UP000283732"/>
    </source>
</evidence>
<dbReference type="AlphaFoldDB" id="A0A3R5ZR38"/>
<dbReference type="Proteomes" id="UP000261088">
    <property type="component" value="Unassembled WGS sequence"/>
</dbReference>
<evidence type="ECO:0000256" key="1">
    <source>
        <dbReference type="SAM" id="Phobius"/>
    </source>
</evidence>
<keyword evidence="1" id="KW-0812">Transmembrane</keyword>
<comment type="caution">
    <text evidence="3">The sequence shown here is derived from an EMBL/GenBank/DDBJ whole genome shotgun (WGS) entry which is preliminary data.</text>
</comment>
<dbReference type="InterPro" id="IPR005642">
    <property type="entry name" value="LysO"/>
</dbReference>
<organism evidence="3 7">
    <name type="scientific">Parabacteroides merdae</name>
    <dbReference type="NCBI Taxonomy" id="46503"/>
    <lineage>
        <taxon>Bacteria</taxon>
        <taxon>Pseudomonadati</taxon>
        <taxon>Bacteroidota</taxon>
        <taxon>Bacteroidia</taxon>
        <taxon>Bacteroidales</taxon>
        <taxon>Tannerellaceae</taxon>
        <taxon>Parabacteroides</taxon>
    </lineage>
</organism>
<proteinExistence type="predicted"/>
<dbReference type="Proteomes" id="UP000285173">
    <property type="component" value="Unassembled WGS sequence"/>
</dbReference>
<evidence type="ECO:0000313" key="7">
    <source>
        <dbReference type="Proteomes" id="UP000285173"/>
    </source>
</evidence>
<dbReference type="Proteomes" id="UP000283732">
    <property type="component" value="Unassembled WGS sequence"/>
</dbReference>
<dbReference type="RefSeq" id="WP_122122578.1">
    <property type="nucleotide sequence ID" value="NZ_DAWDVS010000020.1"/>
</dbReference>
<protein>
    <submittedName>
        <fullName evidence="3">Lysine exporter LysO family protein</fullName>
    </submittedName>
</protein>
<name>A0A3R5ZR38_9BACT</name>
<feature type="transmembrane region" description="Helical" evidence="1">
    <location>
        <begin position="66"/>
        <end position="84"/>
    </location>
</feature>
<dbReference type="EMBL" id="QRKC01000001">
    <property type="protein sequence ID" value="RHH79838.1"/>
    <property type="molecule type" value="Genomic_DNA"/>
</dbReference>
<dbReference type="GO" id="GO:0015661">
    <property type="term" value="F:L-lysine efflux transmembrane transporter activity"/>
    <property type="evidence" value="ECO:0007669"/>
    <property type="project" value="InterPro"/>
</dbReference>
<feature type="transmembrane region" description="Helical" evidence="1">
    <location>
        <begin position="36"/>
        <end position="54"/>
    </location>
</feature>
<dbReference type="GO" id="GO:0005886">
    <property type="term" value="C:plasma membrane"/>
    <property type="evidence" value="ECO:0007669"/>
    <property type="project" value="TreeGrafter"/>
</dbReference>
<accession>A0A3R5ZR38</accession>